<dbReference type="Proteomes" id="UP000077202">
    <property type="component" value="Unassembled WGS sequence"/>
</dbReference>
<dbReference type="AlphaFoldDB" id="A0A176W058"/>
<protein>
    <submittedName>
        <fullName evidence="2">Uncharacterized protein</fullName>
    </submittedName>
</protein>
<dbReference type="EMBL" id="LVLJ01002167">
    <property type="protein sequence ID" value="OAE26458.1"/>
    <property type="molecule type" value="Genomic_DNA"/>
</dbReference>
<name>A0A176W058_MARPO</name>
<proteinExistence type="predicted"/>
<organism evidence="2 3">
    <name type="scientific">Marchantia polymorpha subsp. ruderalis</name>
    <dbReference type="NCBI Taxonomy" id="1480154"/>
    <lineage>
        <taxon>Eukaryota</taxon>
        <taxon>Viridiplantae</taxon>
        <taxon>Streptophyta</taxon>
        <taxon>Embryophyta</taxon>
        <taxon>Marchantiophyta</taxon>
        <taxon>Marchantiopsida</taxon>
        <taxon>Marchantiidae</taxon>
        <taxon>Marchantiales</taxon>
        <taxon>Marchantiaceae</taxon>
        <taxon>Marchantia</taxon>
    </lineage>
</organism>
<feature type="region of interest" description="Disordered" evidence="1">
    <location>
        <begin position="256"/>
        <end position="276"/>
    </location>
</feature>
<gene>
    <name evidence="2" type="ORF">AXG93_815s1200</name>
</gene>
<evidence type="ECO:0000256" key="1">
    <source>
        <dbReference type="SAM" id="MobiDB-lite"/>
    </source>
</evidence>
<evidence type="ECO:0000313" key="2">
    <source>
        <dbReference type="EMBL" id="OAE26458.1"/>
    </source>
</evidence>
<feature type="compositionally biased region" description="Gly residues" evidence="1">
    <location>
        <begin position="256"/>
        <end position="267"/>
    </location>
</feature>
<evidence type="ECO:0000313" key="3">
    <source>
        <dbReference type="Proteomes" id="UP000077202"/>
    </source>
</evidence>
<comment type="caution">
    <text evidence="2">The sequence shown here is derived from an EMBL/GenBank/DDBJ whole genome shotgun (WGS) entry which is preliminary data.</text>
</comment>
<sequence length="421" mass="42367">MYPSCGWASQQTLGHHGTHLSTGVSVVEGGNLQLLAYVGVEEVRKRETDAATIDIMEEGDGLQLLGVMEEEVQILAWMGVEEVRKRETDVATIDMVEEGDGLQLLGVMEEEEEVQLLAWMGVEEVRKRETDAATIDIMEEGDGLQLLDVMEEEEVKLLDWMGVEEVRKRETDVATIDMVEEGDGLQLLVAGSDGGGGGGDAVAGLGGVEEDVNRLTGGGGELAVAGSDGGGGGGAVAGLGEVEEDVNRLTGGGGELAVAGSDGGGGDDASVGGEGEADADAAGLPTGASNCLLVEVSLGGVLGFGVEPLACKGVPCATAVRGEIDELVEAGGGGPISFSGADFGETVTDVGGELPLDGYRGTFGSFLKMSVILGNEKVGNMGTNFLAGGGGGERAADGIWGSLGSGCLKEFLGGGGGVGGG</sequence>
<reference evidence="2" key="1">
    <citation type="submission" date="2016-03" db="EMBL/GenBank/DDBJ databases">
        <title>Mechanisms controlling the formation of the plant cell surface in tip-growing cells are functionally conserved among land plants.</title>
        <authorList>
            <person name="Honkanen S."/>
            <person name="Jones V.A."/>
            <person name="Morieri G."/>
            <person name="Champion C."/>
            <person name="Hetherington A.J."/>
            <person name="Kelly S."/>
            <person name="Saint-Marcoux D."/>
            <person name="Proust H."/>
            <person name="Prescott H."/>
            <person name="Dolan L."/>
        </authorList>
    </citation>
    <scope>NUCLEOTIDE SEQUENCE [LARGE SCALE GENOMIC DNA]</scope>
    <source>
        <tissue evidence="2">Whole gametophyte</tissue>
    </source>
</reference>
<accession>A0A176W058</accession>
<keyword evidence="3" id="KW-1185">Reference proteome</keyword>